<evidence type="ECO:0000313" key="4">
    <source>
        <dbReference type="Proteomes" id="UP001596138"/>
    </source>
</evidence>
<protein>
    <submittedName>
        <fullName evidence="3">SDR family oxidoreductase</fullName>
    </submittedName>
</protein>
<evidence type="ECO:0000256" key="2">
    <source>
        <dbReference type="ARBA" id="ARBA00023002"/>
    </source>
</evidence>
<comment type="caution">
    <text evidence="3">The sequence shown here is derived from an EMBL/GenBank/DDBJ whole genome shotgun (WGS) entry which is preliminary data.</text>
</comment>
<dbReference type="EMBL" id="JBHSTI010000008">
    <property type="protein sequence ID" value="MFC6238449.1"/>
    <property type="molecule type" value="Genomic_DNA"/>
</dbReference>
<dbReference type="PRINTS" id="PR00081">
    <property type="entry name" value="GDHRDH"/>
</dbReference>
<dbReference type="Pfam" id="PF13561">
    <property type="entry name" value="adh_short_C2"/>
    <property type="match status" value="1"/>
</dbReference>
<dbReference type="Proteomes" id="UP001596138">
    <property type="component" value="Unassembled WGS sequence"/>
</dbReference>
<dbReference type="InterPro" id="IPR036291">
    <property type="entry name" value="NAD(P)-bd_dom_sf"/>
</dbReference>
<dbReference type="PANTHER" id="PTHR43943:SF17">
    <property type="entry name" value="3-PHENYLPROPIONATE-DIHYDRODIOL_CINNAMIC ACID-DIHYDRODIOL DEHYDROGENASE"/>
    <property type="match status" value="1"/>
</dbReference>
<dbReference type="Gene3D" id="3.40.50.720">
    <property type="entry name" value="NAD(P)-binding Rossmann-like Domain"/>
    <property type="match status" value="1"/>
</dbReference>
<name>A0ABW1T2C7_9ACTN</name>
<proteinExistence type="inferred from homology"/>
<sequence length="260" mass="26551">MDLGLHDRVFVVTGGSRGLGLASARALVAEGAQVVICARDQQGIDEAIAELGSSSAVGVPADLADSASAERVVAAAVARFGRLDGALISVGGPAAGTPMTTDDETWRISFETVFLGALRVARATANAMSPEPHNVAGAGGSIALILSSSAREIVPGLTTSNGLRPGLAMMVKDLADELGPRGIRVNGILPGRLATDRMFAVDARLGAPDMVRRRNEAAIPLGRYGEPDELGRVAAFLLSPAASYVSGSLVPVDGGMLRSL</sequence>
<gene>
    <name evidence="3" type="ORF">ACFQGU_11220</name>
</gene>
<keyword evidence="4" id="KW-1185">Reference proteome</keyword>
<comment type="similarity">
    <text evidence="1">Belongs to the short-chain dehydrogenases/reductases (SDR) family.</text>
</comment>
<accession>A0ABW1T2C7</accession>
<evidence type="ECO:0000313" key="3">
    <source>
        <dbReference type="EMBL" id="MFC6238449.1"/>
    </source>
</evidence>
<dbReference type="PANTHER" id="PTHR43943">
    <property type="entry name" value="DEHYDROGENASE/REDUCTASE (SDR FAMILY) MEMBER 4"/>
    <property type="match status" value="1"/>
</dbReference>
<evidence type="ECO:0000256" key="1">
    <source>
        <dbReference type="ARBA" id="ARBA00006484"/>
    </source>
</evidence>
<keyword evidence="2" id="KW-0560">Oxidoreductase</keyword>
<dbReference type="InterPro" id="IPR002347">
    <property type="entry name" value="SDR_fam"/>
</dbReference>
<organism evidence="3 4">
    <name type="scientific">Longivirga aurantiaca</name>
    <dbReference type="NCBI Taxonomy" id="1837743"/>
    <lineage>
        <taxon>Bacteria</taxon>
        <taxon>Bacillati</taxon>
        <taxon>Actinomycetota</taxon>
        <taxon>Actinomycetes</taxon>
        <taxon>Sporichthyales</taxon>
        <taxon>Sporichthyaceae</taxon>
        <taxon>Longivirga</taxon>
    </lineage>
</organism>
<dbReference type="RefSeq" id="WP_386766676.1">
    <property type="nucleotide sequence ID" value="NZ_JBHSTI010000008.1"/>
</dbReference>
<dbReference type="SUPFAM" id="SSF51735">
    <property type="entry name" value="NAD(P)-binding Rossmann-fold domains"/>
    <property type="match status" value="1"/>
</dbReference>
<reference evidence="4" key="1">
    <citation type="journal article" date="2019" name="Int. J. Syst. Evol. Microbiol.">
        <title>The Global Catalogue of Microorganisms (GCM) 10K type strain sequencing project: providing services to taxonomists for standard genome sequencing and annotation.</title>
        <authorList>
            <consortium name="The Broad Institute Genomics Platform"/>
            <consortium name="The Broad Institute Genome Sequencing Center for Infectious Disease"/>
            <person name="Wu L."/>
            <person name="Ma J."/>
        </authorList>
    </citation>
    <scope>NUCLEOTIDE SEQUENCE [LARGE SCALE GENOMIC DNA]</scope>
    <source>
        <strain evidence="4">CGMCC 4.7317</strain>
    </source>
</reference>